<evidence type="ECO:0000313" key="3">
    <source>
        <dbReference type="Proteomes" id="UP001203880"/>
    </source>
</evidence>
<organism evidence="2 3">
    <name type="scientific">Ruegeria spongiae</name>
    <dbReference type="NCBI Taxonomy" id="2942209"/>
    <lineage>
        <taxon>Bacteria</taxon>
        <taxon>Pseudomonadati</taxon>
        <taxon>Pseudomonadota</taxon>
        <taxon>Alphaproteobacteria</taxon>
        <taxon>Rhodobacterales</taxon>
        <taxon>Roseobacteraceae</taxon>
        <taxon>Ruegeria</taxon>
    </lineage>
</organism>
<proteinExistence type="predicted"/>
<evidence type="ECO:0000256" key="1">
    <source>
        <dbReference type="SAM" id="Phobius"/>
    </source>
</evidence>
<dbReference type="Proteomes" id="UP001203880">
    <property type="component" value="Unassembled WGS sequence"/>
</dbReference>
<feature type="transmembrane region" description="Helical" evidence="1">
    <location>
        <begin position="109"/>
        <end position="127"/>
    </location>
</feature>
<comment type="caution">
    <text evidence="2">The sequence shown here is derived from an EMBL/GenBank/DDBJ whole genome shotgun (WGS) entry which is preliminary data.</text>
</comment>
<keyword evidence="3" id="KW-1185">Reference proteome</keyword>
<feature type="transmembrane region" description="Helical" evidence="1">
    <location>
        <begin position="60"/>
        <end position="89"/>
    </location>
</feature>
<name>A0ABT0PWS9_9RHOB</name>
<evidence type="ECO:0000313" key="2">
    <source>
        <dbReference type="EMBL" id="MCL6282059.1"/>
    </source>
</evidence>
<feature type="transmembrane region" description="Helical" evidence="1">
    <location>
        <begin position="30"/>
        <end position="48"/>
    </location>
</feature>
<protein>
    <submittedName>
        <fullName evidence="2">Uncharacterized protein</fullName>
    </submittedName>
</protein>
<sequence>MTKKHALDLLLIFVASLTGAYLHFQDPNWGVTLVLLFVFLTTLVLRWIGKWTLPRLMPLCTLFIFLWWFGLFALIAIATRFGFAFSLWLPGLFAGQGGAYPLPDDERTAVTTLIVGAISTFLGALFYDDAKDPKSRLWPAQVFKSAFWAGFQSDDRITGQDTPDLYWAIYAEEVNEKIKGWRFLASMRRAWLVWPVYRALP</sequence>
<feature type="transmembrane region" description="Helical" evidence="1">
    <location>
        <begin position="7"/>
        <end position="24"/>
    </location>
</feature>
<accession>A0ABT0PWS9</accession>
<keyword evidence="1" id="KW-0812">Transmembrane</keyword>
<keyword evidence="1" id="KW-0472">Membrane</keyword>
<reference evidence="2" key="1">
    <citation type="submission" date="2022-05" db="EMBL/GenBank/DDBJ databases">
        <authorList>
            <person name="Park J.-S."/>
        </authorList>
    </citation>
    <scope>NUCLEOTIDE SEQUENCE</scope>
    <source>
        <strain evidence="2">2012CJ41-6</strain>
    </source>
</reference>
<dbReference type="EMBL" id="JAMFMB010000001">
    <property type="protein sequence ID" value="MCL6282059.1"/>
    <property type="molecule type" value="Genomic_DNA"/>
</dbReference>
<dbReference type="RefSeq" id="WP_249706015.1">
    <property type="nucleotide sequence ID" value="NZ_JAMFMB010000001.1"/>
</dbReference>
<keyword evidence="1" id="KW-1133">Transmembrane helix</keyword>
<gene>
    <name evidence="2" type="ORF">M3P21_00825</name>
</gene>